<evidence type="ECO:0000256" key="3">
    <source>
        <dbReference type="ARBA" id="ARBA00022989"/>
    </source>
</evidence>
<evidence type="ECO:0000313" key="6">
    <source>
        <dbReference type="EMBL" id="QQE74518.1"/>
    </source>
</evidence>
<accession>A0A7T5JNK1</accession>
<dbReference type="RefSeq" id="WP_198828096.1">
    <property type="nucleotide sequence ID" value="NZ_CP066308.1"/>
</dbReference>
<keyword evidence="3 5" id="KW-1133">Transmembrane helix</keyword>
<evidence type="ECO:0000313" key="9">
    <source>
        <dbReference type="Proteomes" id="UP000677234"/>
    </source>
</evidence>
<dbReference type="Pfam" id="PF09685">
    <property type="entry name" value="MamF_MmsF"/>
    <property type="match status" value="1"/>
</dbReference>
<reference evidence="6 8" key="1">
    <citation type="submission" date="2020-12" db="EMBL/GenBank/DDBJ databases">
        <title>strain FJAT-54423T represents a novel species of the genus Brevibacillus.</title>
        <authorList>
            <person name="Tang R."/>
        </authorList>
    </citation>
    <scope>NUCLEOTIDE SEQUENCE [LARGE SCALE GENOMIC DNA]</scope>
    <source>
        <strain evidence="6 8">FJAT-54423</strain>
    </source>
</reference>
<feature type="transmembrane region" description="Helical" evidence="5">
    <location>
        <begin position="60"/>
        <end position="80"/>
    </location>
</feature>
<dbReference type="AlphaFoldDB" id="A0A7T5JNK1"/>
<evidence type="ECO:0000256" key="2">
    <source>
        <dbReference type="ARBA" id="ARBA00022692"/>
    </source>
</evidence>
<reference evidence="7" key="2">
    <citation type="submission" date="2021-04" db="EMBL/GenBank/DDBJ databases">
        <title>Brevibacillus composti FJAT-54423, complete genome.</title>
        <authorList>
            <person name="Tang R."/>
        </authorList>
    </citation>
    <scope>NUCLEOTIDE SEQUENCE</scope>
    <source>
        <strain evidence="7">FJAT-54424</strain>
    </source>
</reference>
<dbReference type="KEGG" id="bcop:JD108_00460"/>
<evidence type="ECO:0000313" key="7">
    <source>
        <dbReference type="EMBL" id="QUO41600.1"/>
    </source>
</evidence>
<organism evidence="6 8">
    <name type="scientific">Brevibacillus composti</name>
    <dbReference type="NCBI Taxonomy" id="2796470"/>
    <lineage>
        <taxon>Bacteria</taxon>
        <taxon>Bacillati</taxon>
        <taxon>Bacillota</taxon>
        <taxon>Bacilli</taxon>
        <taxon>Bacillales</taxon>
        <taxon>Paenibacillaceae</taxon>
        <taxon>Brevibacillus</taxon>
    </lineage>
</organism>
<sequence length="102" mass="11298">MDHKGVKAITHASTFFAPILVPLLVWLLVADREVKSMALQALLFHVIMSVLIGISAFLSFFLVGIPFFIVFSLVALYYPIKGIVYSLQGRPFSYPVIGRLVG</sequence>
<evidence type="ECO:0000256" key="4">
    <source>
        <dbReference type="ARBA" id="ARBA00023136"/>
    </source>
</evidence>
<dbReference type="Proteomes" id="UP000595847">
    <property type="component" value="Chromosome"/>
</dbReference>
<proteinExistence type="predicted"/>
<comment type="subcellular location">
    <subcellularLocation>
        <location evidence="1">Membrane</location>
        <topology evidence="1">Multi-pass membrane protein</topology>
    </subcellularLocation>
</comment>
<keyword evidence="2 5" id="KW-0812">Transmembrane</keyword>
<dbReference type="Proteomes" id="UP000677234">
    <property type="component" value="Chromosome"/>
</dbReference>
<keyword evidence="4 5" id="KW-0472">Membrane</keyword>
<keyword evidence="9" id="KW-1185">Reference proteome</keyword>
<gene>
    <name evidence="6" type="ORF">JD108_00460</name>
    <name evidence="7" type="ORF">KDJ56_00460</name>
</gene>
<dbReference type="InterPro" id="IPR019109">
    <property type="entry name" value="MamF_MmsF"/>
</dbReference>
<dbReference type="EMBL" id="CP066308">
    <property type="protein sequence ID" value="QQE74518.1"/>
    <property type="molecule type" value="Genomic_DNA"/>
</dbReference>
<feature type="transmembrane region" description="Helical" evidence="5">
    <location>
        <begin position="37"/>
        <end position="54"/>
    </location>
</feature>
<evidence type="ECO:0000313" key="8">
    <source>
        <dbReference type="Proteomes" id="UP000595847"/>
    </source>
</evidence>
<evidence type="ECO:0000256" key="1">
    <source>
        <dbReference type="ARBA" id="ARBA00004141"/>
    </source>
</evidence>
<dbReference type="EMBL" id="CP073708">
    <property type="protein sequence ID" value="QUO41600.1"/>
    <property type="molecule type" value="Genomic_DNA"/>
</dbReference>
<name>A0A7T5JNK1_9BACL</name>
<feature type="transmembrane region" description="Helical" evidence="5">
    <location>
        <begin position="12"/>
        <end position="30"/>
    </location>
</feature>
<evidence type="ECO:0000256" key="5">
    <source>
        <dbReference type="SAM" id="Phobius"/>
    </source>
</evidence>
<protein>
    <submittedName>
        <fullName evidence="6">DUF4870 domain-containing protein</fullName>
    </submittedName>
</protein>